<dbReference type="InterPro" id="IPR000214">
    <property type="entry name" value="Znf_DNA_glyclase/AP_lyase"/>
</dbReference>
<evidence type="ECO:0000256" key="9">
    <source>
        <dbReference type="ARBA" id="ARBA00023204"/>
    </source>
</evidence>
<evidence type="ECO:0000313" key="17">
    <source>
        <dbReference type="EMBL" id="CAB4823764.1"/>
    </source>
</evidence>
<evidence type="ECO:0000259" key="15">
    <source>
        <dbReference type="PROSITE" id="PS51066"/>
    </source>
</evidence>
<dbReference type="EMBL" id="CAFAAV010000115">
    <property type="protein sequence ID" value="CAB4823764.1"/>
    <property type="molecule type" value="Genomic_DNA"/>
</dbReference>
<comment type="catalytic activity">
    <reaction evidence="13">
        <text>2'-deoxyribonucleotide-(2'-deoxyribose 5'-phosphate)-2'-deoxyribonucleotide-DNA = a 3'-end 2'-deoxyribonucleotide-(2,3-dehydro-2,3-deoxyribose 5'-phosphate)-DNA + a 5'-end 5'-phospho-2'-deoxyribonucleoside-DNA + H(+)</text>
        <dbReference type="Rhea" id="RHEA:66592"/>
        <dbReference type="Rhea" id="RHEA-COMP:13180"/>
        <dbReference type="Rhea" id="RHEA-COMP:16897"/>
        <dbReference type="Rhea" id="RHEA-COMP:17067"/>
        <dbReference type="ChEBI" id="CHEBI:15378"/>
        <dbReference type="ChEBI" id="CHEBI:136412"/>
        <dbReference type="ChEBI" id="CHEBI:157695"/>
        <dbReference type="ChEBI" id="CHEBI:167181"/>
        <dbReference type="EC" id="4.2.99.18"/>
    </reaction>
</comment>
<dbReference type="PANTHER" id="PTHR42697:SF1">
    <property type="entry name" value="ENDONUCLEASE 8"/>
    <property type="match status" value="1"/>
</dbReference>
<evidence type="ECO:0000313" key="16">
    <source>
        <dbReference type="EMBL" id="CAB4365259.1"/>
    </source>
</evidence>
<dbReference type="GO" id="GO:0000703">
    <property type="term" value="F:oxidized pyrimidine nucleobase lesion DNA N-glycosylase activity"/>
    <property type="evidence" value="ECO:0007669"/>
    <property type="project" value="TreeGrafter"/>
</dbReference>
<keyword evidence="10" id="KW-0456">Lyase</keyword>
<dbReference type="InterPro" id="IPR010979">
    <property type="entry name" value="Ribosomal_uS13-like_H2TH"/>
</dbReference>
<dbReference type="PROSITE" id="PS01242">
    <property type="entry name" value="ZF_FPG_1"/>
    <property type="match status" value="1"/>
</dbReference>
<dbReference type="AlphaFoldDB" id="A0A6J7C2R8"/>
<sequence length="282" mass="31433">MVGRATTRFDAPGHYGPRPTQSRVIERVECSGRNLEIAWDDGLVLHTNLRLSGSWHLYRIGERWRKPGEQMRVAIEVPEWVAVCFNAPIVETYREFDRYRHPGFGRLGPDVVTATDAQLTECARGISQYPDPLATIAEVLLDQHLVGGIGNVLRSEILWACELSPFAVVSELHPEDCVHVINAAARMLRANAQPVYRVTNAELPGGLAVYGRNGQRCARCSDTVHVRNVGEHARALYWCPGCQVLHQPVVACTGEQKREMDPHPAAAKYLADLPWRRDSIAG</sequence>
<dbReference type="SUPFAM" id="SSF46946">
    <property type="entry name" value="S13-like H2TH domain"/>
    <property type="match status" value="1"/>
</dbReference>
<name>A0A6J7C2R8_9ZZZZ</name>
<dbReference type="GO" id="GO:0008270">
    <property type="term" value="F:zinc ion binding"/>
    <property type="evidence" value="ECO:0007669"/>
    <property type="project" value="UniProtKB-KW"/>
</dbReference>
<gene>
    <name evidence="17" type="ORF">UFOPK3099_01545</name>
    <name evidence="18" type="ORF">UFOPK3267_01243</name>
    <name evidence="16" type="ORF">UFOPK4189_03005</name>
</gene>
<dbReference type="PANTHER" id="PTHR42697">
    <property type="entry name" value="ENDONUCLEASE 8"/>
    <property type="match status" value="1"/>
</dbReference>
<protein>
    <recommendedName>
        <fullName evidence="2">DNA-(apurinic or apyrimidinic site) lyase</fullName>
        <ecNumber evidence="2">4.2.99.18</ecNumber>
    </recommendedName>
</protein>
<dbReference type="SMART" id="SM01232">
    <property type="entry name" value="H2TH"/>
    <property type="match status" value="1"/>
</dbReference>
<dbReference type="EMBL" id="CAESGF010000027">
    <property type="protein sequence ID" value="CAB4365259.1"/>
    <property type="molecule type" value="Genomic_DNA"/>
</dbReference>
<feature type="region of interest" description="Disordered" evidence="14">
    <location>
        <begin position="1"/>
        <end position="20"/>
    </location>
</feature>
<keyword evidence="7" id="KW-0862">Zinc</keyword>
<dbReference type="EMBL" id="CAFBIY010000059">
    <property type="protein sequence ID" value="CAB4850579.1"/>
    <property type="molecule type" value="Genomic_DNA"/>
</dbReference>
<evidence type="ECO:0000256" key="2">
    <source>
        <dbReference type="ARBA" id="ARBA00012720"/>
    </source>
</evidence>
<evidence type="ECO:0000256" key="11">
    <source>
        <dbReference type="ARBA" id="ARBA00023268"/>
    </source>
</evidence>
<dbReference type="EC" id="4.2.99.18" evidence="2"/>
<dbReference type="InterPro" id="IPR035937">
    <property type="entry name" value="FPG_N"/>
</dbReference>
<evidence type="ECO:0000256" key="6">
    <source>
        <dbReference type="ARBA" id="ARBA00022801"/>
    </source>
</evidence>
<keyword evidence="6" id="KW-0378">Hydrolase</keyword>
<keyword evidence="3" id="KW-0479">Metal-binding</keyword>
<dbReference type="Gene3D" id="3.20.190.10">
    <property type="entry name" value="MutM-like, N-terminal"/>
    <property type="match status" value="1"/>
</dbReference>
<keyword evidence="5" id="KW-0863">Zinc-finger</keyword>
<evidence type="ECO:0000256" key="10">
    <source>
        <dbReference type="ARBA" id="ARBA00023239"/>
    </source>
</evidence>
<reference evidence="18" key="1">
    <citation type="submission" date="2020-05" db="EMBL/GenBank/DDBJ databases">
        <authorList>
            <person name="Chiriac C."/>
            <person name="Salcher M."/>
            <person name="Ghai R."/>
            <person name="Kavagutti S V."/>
        </authorList>
    </citation>
    <scope>NUCLEOTIDE SEQUENCE</scope>
</reference>
<accession>A0A6J7C2R8</accession>
<evidence type="ECO:0000256" key="3">
    <source>
        <dbReference type="ARBA" id="ARBA00022723"/>
    </source>
</evidence>
<proteinExistence type="inferred from homology"/>
<dbReference type="InterPro" id="IPR015887">
    <property type="entry name" value="DNA_glyclase_Znf_dom_DNA_BS"/>
</dbReference>
<dbReference type="SUPFAM" id="SSF57716">
    <property type="entry name" value="Glucocorticoid receptor-like (DNA-binding domain)"/>
    <property type="match status" value="1"/>
</dbReference>
<keyword evidence="4" id="KW-0227">DNA damage</keyword>
<dbReference type="InterPro" id="IPR015886">
    <property type="entry name" value="H2TH_FPG"/>
</dbReference>
<evidence type="ECO:0000256" key="14">
    <source>
        <dbReference type="SAM" id="MobiDB-lite"/>
    </source>
</evidence>
<keyword evidence="8" id="KW-0238">DNA-binding</keyword>
<evidence type="ECO:0000256" key="13">
    <source>
        <dbReference type="ARBA" id="ARBA00044632"/>
    </source>
</evidence>
<dbReference type="GO" id="GO:0003684">
    <property type="term" value="F:damaged DNA binding"/>
    <property type="evidence" value="ECO:0007669"/>
    <property type="project" value="InterPro"/>
</dbReference>
<dbReference type="GO" id="GO:0140078">
    <property type="term" value="F:class I DNA-(apurinic or apyrimidinic site) endonuclease activity"/>
    <property type="evidence" value="ECO:0007669"/>
    <property type="project" value="UniProtKB-EC"/>
</dbReference>
<dbReference type="SUPFAM" id="SSF81624">
    <property type="entry name" value="N-terminal domain of MutM-like DNA repair proteins"/>
    <property type="match status" value="1"/>
</dbReference>
<evidence type="ECO:0000256" key="12">
    <source>
        <dbReference type="ARBA" id="ARBA00023295"/>
    </source>
</evidence>
<keyword evidence="12" id="KW-0326">Glycosidase</keyword>
<evidence type="ECO:0000256" key="8">
    <source>
        <dbReference type="ARBA" id="ARBA00023125"/>
    </source>
</evidence>
<dbReference type="Gene3D" id="1.10.8.50">
    <property type="match status" value="1"/>
</dbReference>
<feature type="domain" description="FPG-type" evidence="15">
    <location>
        <begin position="208"/>
        <end position="244"/>
    </location>
</feature>
<evidence type="ECO:0000256" key="4">
    <source>
        <dbReference type="ARBA" id="ARBA00022763"/>
    </source>
</evidence>
<keyword evidence="9" id="KW-0234">DNA repair</keyword>
<evidence type="ECO:0000256" key="1">
    <source>
        <dbReference type="ARBA" id="ARBA00009409"/>
    </source>
</evidence>
<evidence type="ECO:0000256" key="5">
    <source>
        <dbReference type="ARBA" id="ARBA00022771"/>
    </source>
</evidence>
<organism evidence="18">
    <name type="scientific">freshwater metagenome</name>
    <dbReference type="NCBI Taxonomy" id="449393"/>
    <lineage>
        <taxon>unclassified sequences</taxon>
        <taxon>metagenomes</taxon>
        <taxon>ecological metagenomes</taxon>
    </lineage>
</organism>
<dbReference type="Pfam" id="PF06831">
    <property type="entry name" value="H2TH"/>
    <property type="match status" value="1"/>
</dbReference>
<keyword evidence="11" id="KW-0511">Multifunctional enzyme</keyword>
<evidence type="ECO:0000256" key="7">
    <source>
        <dbReference type="ARBA" id="ARBA00022833"/>
    </source>
</evidence>
<dbReference type="PROSITE" id="PS51066">
    <property type="entry name" value="ZF_FPG_2"/>
    <property type="match status" value="1"/>
</dbReference>
<dbReference type="GO" id="GO:0006284">
    <property type="term" value="P:base-excision repair"/>
    <property type="evidence" value="ECO:0007669"/>
    <property type="project" value="InterPro"/>
</dbReference>
<evidence type="ECO:0000313" key="18">
    <source>
        <dbReference type="EMBL" id="CAB4850579.1"/>
    </source>
</evidence>
<comment type="similarity">
    <text evidence="1">Belongs to the FPG family.</text>
</comment>